<dbReference type="SUPFAM" id="SSF53067">
    <property type="entry name" value="Actin-like ATPase domain"/>
    <property type="match status" value="2"/>
</dbReference>
<keyword evidence="3" id="KW-1185">Reference proteome</keyword>
<feature type="domain" description="ATPase BadF/BadG/BcrA/BcrD type" evidence="1">
    <location>
        <begin position="9"/>
        <end position="284"/>
    </location>
</feature>
<name>A0A6M4MB77_9ALTE</name>
<evidence type="ECO:0000259" key="1">
    <source>
        <dbReference type="Pfam" id="PF01869"/>
    </source>
</evidence>
<dbReference type="InterPro" id="IPR043129">
    <property type="entry name" value="ATPase_NBD"/>
</dbReference>
<organism evidence="2 3">
    <name type="scientific">Alteromonas pelagimontana</name>
    <dbReference type="NCBI Taxonomy" id="1858656"/>
    <lineage>
        <taxon>Bacteria</taxon>
        <taxon>Pseudomonadati</taxon>
        <taxon>Pseudomonadota</taxon>
        <taxon>Gammaproteobacteria</taxon>
        <taxon>Alteromonadales</taxon>
        <taxon>Alteromonadaceae</taxon>
        <taxon>Alteromonas/Salinimonas group</taxon>
        <taxon>Alteromonas</taxon>
    </lineage>
</organism>
<sequence>MQSNITYFVGIDGGGTKCRAEVFDENGLSLGAGVSGPANVARQGDTARNSILQAVTLALTNAGLDAKTELANSAVGAGLAGANLPSAKAALKNWRHPFAGFSFTSDLHAAMLGAHGGSNGAVLVVGTGSCAAALVESQLYQYGGHGFTIGDKGSGAWMGRQAAIHTLEALDGVAPRGALCEAVCAHYQTNSTIKLVDRLNHAPPADFGELSPAVISLAEQGDKVASAIVITGTDYLTAIARKALAQSPGKLVLVGGVAGAIVPWLAKDVADAIVSAKYGPEWGAFYYQQSLFQEA</sequence>
<dbReference type="EMBL" id="CP052766">
    <property type="protein sequence ID" value="QJR80451.1"/>
    <property type="molecule type" value="Genomic_DNA"/>
</dbReference>
<dbReference type="InterPro" id="IPR002731">
    <property type="entry name" value="ATPase_BadF"/>
</dbReference>
<dbReference type="Gene3D" id="3.30.420.40">
    <property type="match status" value="2"/>
</dbReference>
<dbReference type="PANTHER" id="PTHR43190:SF3">
    <property type="entry name" value="N-ACETYL-D-GLUCOSAMINE KINASE"/>
    <property type="match status" value="1"/>
</dbReference>
<reference evidence="3" key="1">
    <citation type="submission" date="2014-12" db="EMBL/GenBank/DDBJ databases">
        <title>Complete genome sequence of a multi-drug resistant Klebsiella pneumoniae.</title>
        <authorList>
            <person name="Hua X."/>
            <person name="Chen Q."/>
            <person name="Li X."/>
            <person name="Feng Y."/>
            <person name="Ruan Z."/>
            <person name="Yu Y."/>
        </authorList>
    </citation>
    <scope>NUCLEOTIDE SEQUENCE [LARGE SCALE GENOMIC DNA]</scope>
    <source>
        <strain evidence="3">5.12</strain>
    </source>
</reference>
<dbReference type="CDD" id="cd24082">
    <property type="entry name" value="ASKHA_NBD_GspK-like"/>
    <property type="match status" value="1"/>
</dbReference>
<gene>
    <name evidence="2" type="ORF">CA267_006520</name>
</gene>
<proteinExistence type="predicted"/>
<dbReference type="PANTHER" id="PTHR43190">
    <property type="entry name" value="N-ACETYL-D-GLUCOSAMINE KINASE"/>
    <property type="match status" value="1"/>
</dbReference>
<dbReference type="InterPro" id="IPR052519">
    <property type="entry name" value="Euk-type_GlcNAc_Kinase"/>
</dbReference>
<dbReference type="Proteomes" id="UP000219285">
    <property type="component" value="Chromosome"/>
</dbReference>
<reference evidence="2 3" key="2">
    <citation type="submission" date="2020-04" db="EMBL/GenBank/DDBJ databases">
        <title>Complete genome sequence of Alteromonas pelagimontana 5.12T.</title>
        <authorList>
            <person name="Sinha R.K."/>
            <person name="Krishnan K.P."/>
            <person name="Kurian J.P."/>
        </authorList>
    </citation>
    <scope>NUCLEOTIDE SEQUENCE [LARGE SCALE GENOMIC DNA]</scope>
    <source>
        <strain evidence="2 3">5.12</strain>
    </source>
</reference>
<dbReference type="Pfam" id="PF01869">
    <property type="entry name" value="BcrAD_BadFG"/>
    <property type="match status" value="1"/>
</dbReference>
<evidence type="ECO:0000313" key="2">
    <source>
        <dbReference type="EMBL" id="QJR80451.1"/>
    </source>
</evidence>
<evidence type="ECO:0000313" key="3">
    <source>
        <dbReference type="Proteomes" id="UP000219285"/>
    </source>
</evidence>
<dbReference type="AlphaFoldDB" id="A0A6M4MB77"/>
<dbReference type="RefSeq" id="WP_075608237.1">
    <property type="nucleotide sequence ID" value="NZ_CP052766.1"/>
</dbReference>
<protein>
    <recommendedName>
        <fullName evidence="1">ATPase BadF/BadG/BcrA/BcrD type domain-containing protein</fullName>
    </recommendedName>
</protein>
<dbReference type="KEGG" id="apel:CA267_006520"/>
<accession>A0A6M4MB77</accession>